<reference evidence="2" key="1">
    <citation type="submission" date="2018-08" db="EMBL/GenBank/DDBJ databases">
        <title>Mucilaginibacter sp. MYSH2.</title>
        <authorList>
            <person name="Seo T."/>
        </authorList>
    </citation>
    <scope>NUCLEOTIDE SEQUENCE [LARGE SCALE GENOMIC DNA]</scope>
    <source>
        <strain evidence="2">KIRAN</strain>
    </source>
</reference>
<proteinExistence type="predicted"/>
<comment type="caution">
    <text evidence="1">The sequence shown here is derived from an EMBL/GenBank/DDBJ whole genome shotgun (WGS) entry which is preliminary data.</text>
</comment>
<dbReference type="EMBL" id="QWGE01000002">
    <property type="protein sequence ID" value="RIJ41481.1"/>
    <property type="molecule type" value="Genomic_DNA"/>
</dbReference>
<dbReference type="AlphaFoldDB" id="A0A399SE52"/>
<evidence type="ECO:0000313" key="2">
    <source>
        <dbReference type="Proteomes" id="UP000266005"/>
    </source>
</evidence>
<accession>A0A399SE52</accession>
<protein>
    <submittedName>
        <fullName evidence="1">Uncharacterized protein</fullName>
    </submittedName>
</protein>
<gene>
    <name evidence="1" type="ORF">D1627_05425</name>
</gene>
<keyword evidence="2" id="KW-1185">Reference proteome</keyword>
<name>A0A399SE52_9BACT</name>
<evidence type="ECO:0000313" key="1">
    <source>
        <dbReference type="EMBL" id="RIJ41481.1"/>
    </source>
</evidence>
<sequence length="61" mass="6942">MAFGEHFKEISQSKEEISGATEGVSHKVYFNRLNRTLPSLLKQMKFIRGLVTPNAFEMAIL</sequence>
<organism evidence="1 2">
    <name type="scientific">Pontibacter oryzae</name>
    <dbReference type="NCBI Taxonomy" id="2304593"/>
    <lineage>
        <taxon>Bacteria</taxon>
        <taxon>Pseudomonadati</taxon>
        <taxon>Bacteroidota</taxon>
        <taxon>Cytophagia</taxon>
        <taxon>Cytophagales</taxon>
        <taxon>Hymenobacteraceae</taxon>
        <taxon>Pontibacter</taxon>
    </lineage>
</organism>
<dbReference type="Proteomes" id="UP000266005">
    <property type="component" value="Unassembled WGS sequence"/>
</dbReference>